<evidence type="ECO:0000256" key="3">
    <source>
        <dbReference type="ARBA" id="ARBA00023157"/>
    </source>
</evidence>
<dbReference type="PROSITE" id="PS00472">
    <property type="entry name" value="SMALL_CYTOKINES_CC"/>
    <property type="match status" value="1"/>
</dbReference>
<keyword evidence="2 4" id="KW-0202">Cytokine</keyword>
<dbReference type="Proteomes" id="UP000504628">
    <property type="component" value="Chromosome 8"/>
</dbReference>
<evidence type="ECO:0000256" key="2">
    <source>
        <dbReference type="ARBA" id="ARBA00022514"/>
    </source>
</evidence>
<feature type="chain" id="PRO_5027150316" description="C-C motif chemokine" evidence="4">
    <location>
        <begin position="22"/>
        <end position="91"/>
    </location>
</feature>
<dbReference type="GO" id="GO:0006954">
    <property type="term" value="P:inflammatory response"/>
    <property type="evidence" value="ECO:0007669"/>
    <property type="project" value="TreeGrafter"/>
</dbReference>
<dbReference type="InterPro" id="IPR001811">
    <property type="entry name" value="Chemokine_IL8-like_dom"/>
</dbReference>
<dbReference type="AlphaFoldDB" id="A0A6J2MHM4"/>
<dbReference type="GO" id="GO:0048020">
    <property type="term" value="F:CCR chemokine receptor binding"/>
    <property type="evidence" value="ECO:0007669"/>
    <property type="project" value="TreeGrafter"/>
</dbReference>
<keyword evidence="4" id="KW-0145">Chemotaxis</keyword>
<dbReference type="OrthoDB" id="9930747at2759"/>
<dbReference type="InterPro" id="IPR036048">
    <property type="entry name" value="Interleukin_8-like_sf"/>
</dbReference>
<keyword evidence="4" id="KW-0732">Signal</keyword>
<dbReference type="KEGG" id="pdic:114504229"/>
<dbReference type="GO" id="GO:0008009">
    <property type="term" value="F:chemokine activity"/>
    <property type="evidence" value="ECO:0007669"/>
    <property type="project" value="InterPro"/>
</dbReference>
<dbReference type="SMART" id="SM00199">
    <property type="entry name" value="SCY"/>
    <property type="match status" value="1"/>
</dbReference>
<protein>
    <recommendedName>
        <fullName evidence="4">C-C motif chemokine</fullName>
    </recommendedName>
</protein>
<dbReference type="InParanoid" id="A0A6J2MHM4"/>
<dbReference type="FunFam" id="2.40.50.40:FF:000002">
    <property type="entry name" value="C-C motif chemokine"/>
    <property type="match status" value="1"/>
</dbReference>
<evidence type="ECO:0000256" key="1">
    <source>
        <dbReference type="ARBA" id="ARBA00010868"/>
    </source>
</evidence>
<dbReference type="InterPro" id="IPR000827">
    <property type="entry name" value="Chemokine_CC_CS"/>
</dbReference>
<accession>A0A6J2MHM4</accession>
<evidence type="ECO:0000313" key="6">
    <source>
        <dbReference type="Proteomes" id="UP000504628"/>
    </source>
</evidence>
<evidence type="ECO:0000256" key="4">
    <source>
        <dbReference type="RuleBase" id="RU361150"/>
    </source>
</evidence>
<evidence type="ECO:0000259" key="5">
    <source>
        <dbReference type="SMART" id="SM00199"/>
    </source>
</evidence>
<dbReference type="GO" id="GO:0005615">
    <property type="term" value="C:extracellular space"/>
    <property type="evidence" value="ECO:0007669"/>
    <property type="project" value="UniProtKB-KW"/>
</dbReference>
<proteinExistence type="inferred from homology"/>
<sequence length="91" mass="10317">MKASLALLTFLLAVAALHSEANEGPTQDQVIRCCFSFISRRIPLRFVKHYYLTTSQCSVPGVVFLTKRGRQICANPSDAWVQKYIEQLELQ</sequence>
<reference evidence="7" key="1">
    <citation type="submission" date="2025-08" db="UniProtKB">
        <authorList>
            <consortium name="RefSeq"/>
        </authorList>
    </citation>
    <scope>IDENTIFICATION</scope>
    <source>
        <tissue evidence="7">Muscle</tissue>
    </source>
</reference>
<keyword evidence="3" id="KW-1015">Disulfide bond</keyword>
<dbReference type="GO" id="GO:0030335">
    <property type="term" value="P:positive regulation of cell migration"/>
    <property type="evidence" value="ECO:0007669"/>
    <property type="project" value="TreeGrafter"/>
</dbReference>
<name>A0A6J2MHM4_9CHIR</name>
<comment type="similarity">
    <text evidence="1 4">Belongs to the intercrine beta (chemokine CC) family.</text>
</comment>
<dbReference type="GO" id="GO:0061844">
    <property type="term" value="P:antimicrobial humoral immune response mediated by antimicrobial peptide"/>
    <property type="evidence" value="ECO:0007669"/>
    <property type="project" value="TreeGrafter"/>
</dbReference>
<dbReference type="Gene3D" id="2.40.50.40">
    <property type="match status" value="1"/>
</dbReference>
<dbReference type="Pfam" id="PF00048">
    <property type="entry name" value="IL8"/>
    <property type="match status" value="1"/>
</dbReference>
<dbReference type="CDD" id="cd00272">
    <property type="entry name" value="Chemokine_CC"/>
    <property type="match status" value="1"/>
</dbReference>
<feature type="signal peptide" evidence="4">
    <location>
        <begin position="1"/>
        <end position="21"/>
    </location>
</feature>
<evidence type="ECO:0000313" key="7">
    <source>
        <dbReference type="RefSeq" id="XP_028377765.1"/>
    </source>
</evidence>
<dbReference type="InterPro" id="IPR039809">
    <property type="entry name" value="Chemokine_b/g/d"/>
</dbReference>
<comment type="subcellular location">
    <subcellularLocation>
        <location evidence="4">Secreted</location>
    </subcellularLocation>
</comment>
<keyword evidence="6" id="KW-1185">Reference proteome</keyword>
<gene>
    <name evidence="7" type="primary">LOC114504229</name>
</gene>
<dbReference type="RefSeq" id="XP_028377765.1">
    <property type="nucleotide sequence ID" value="XM_028521964.2"/>
</dbReference>
<dbReference type="GO" id="GO:0070098">
    <property type="term" value="P:chemokine-mediated signaling pathway"/>
    <property type="evidence" value="ECO:0007669"/>
    <property type="project" value="TreeGrafter"/>
</dbReference>
<dbReference type="GeneID" id="114504229"/>
<dbReference type="PANTHER" id="PTHR12015:SF149">
    <property type="entry name" value="REGAKINE-1"/>
    <property type="match status" value="1"/>
</dbReference>
<dbReference type="FunCoup" id="A0A6J2MHM4">
    <property type="interactions" value="29"/>
</dbReference>
<feature type="domain" description="Chemokine interleukin-8-like" evidence="5">
    <location>
        <begin position="30"/>
        <end position="88"/>
    </location>
</feature>
<dbReference type="GO" id="GO:0048245">
    <property type="term" value="P:eosinophil chemotaxis"/>
    <property type="evidence" value="ECO:0007669"/>
    <property type="project" value="TreeGrafter"/>
</dbReference>
<organism evidence="6 7">
    <name type="scientific">Phyllostomus discolor</name>
    <name type="common">pale spear-nosed bat</name>
    <dbReference type="NCBI Taxonomy" id="89673"/>
    <lineage>
        <taxon>Eukaryota</taxon>
        <taxon>Metazoa</taxon>
        <taxon>Chordata</taxon>
        <taxon>Craniata</taxon>
        <taxon>Vertebrata</taxon>
        <taxon>Euteleostomi</taxon>
        <taxon>Mammalia</taxon>
        <taxon>Eutheria</taxon>
        <taxon>Laurasiatheria</taxon>
        <taxon>Chiroptera</taxon>
        <taxon>Yangochiroptera</taxon>
        <taxon>Phyllostomidae</taxon>
        <taxon>Phyllostominae</taxon>
        <taxon>Phyllostomus</taxon>
    </lineage>
</organism>
<keyword evidence="4" id="KW-0964">Secreted</keyword>
<dbReference type="SUPFAM" id="SSF54117">
    <property type="entry name" value="Interleukin 8-like chemokines"/>
    <property type="match status" value="1"/>
</dbReference>
<dbReference type="PANTHER" id="PTHR12015">
    <property type="entry name" value="SMALL INDUCIBLE CYTOKINE A"/>
    <property type="match status" value="1"/>
</dbReference>